<dbReference type="GeneID" id="66056890"/>
<accession>A0A2K3CNW0</accession>
<organism evidence="2 3">
    <name type="scientific">Chlamydomonas reinhardtii</name>
    <name type="common">Chlamydomonas smithii</name>
    <dbReference type="NCBI Taxonomy" id="3055"/>
    <lineage>
        <taxon>Eukaryota</taxon>
        <taxon>Viridiplantae</taxon>
        <taxon>Chlorophyta</taxon>
        <taxon>core chlorophytes</taxon>
        <taxon>Chlorophyceae</taxon>
        <taxon>CS clade</taxon>
        <taxon>Chlamydomonadales</taxon>
        <taxon>Chlamydomonadaceae</taxon>
        <taxon>Chlamydomonas</taxon>
    </lineage>
</organism>
<gene>
    <name evidence="2" type="ORF">CHLRE_17g699975v5</name>
</gene>
<proteinExistence type="predicted"/>
<dbReference type="Proteomes" id="UP000006906">
    <property type="component" value="Chromosome 17"/>
</dbReference>
<dbReference type="AlphaFoldDB" id="A0A2K3CNW0"/>
<evidence type="ECO:0000256" key="1">
    <source>
        <dbReference type="SAM" id="MobiDB-lite"/>
    </source>
</evidence>
<name>A0A2K3CNW0_CHLRE</name>
<feature type="compositionally biased region" description="Pro residues" evidence="1">
    <location>
        <begin position="27"/>
        <end position="48"/>
    </location>
</feature>
<dbReference type="EMBL" id="CM008978">
    <property type="protein sequence ID" value="PNW69965.1"/>
    <property type="molecule type" value="Genomic_DNA"/>
</dbReference>
<protein>
    <submittedName>
        <fullName evidence="2">Uncharacterized protein</fullName>
    </submittedName>
</protein>
<feature type="region of interest" description="Disordered" evidence="1">
    <location>
        <begin position="88"/>
        <end position="222"/>
    </location>
</feature>
<evidence type="ECO:0000313" key="3">
    <source>
        <dbReference type="Proteomes" id="UP000006906"/>
    </source>
</evidence>
<feature type="compositionally biased region" description="Basic residues" evidence="1">
    <location>
        <begin position="150"/>
        <end position="159"/>
    </location>
</feature>
<feature type="compositionally biased region" description="Pro residues" evidence="1">
    <location>
        <begin position="1"/>
        <end position="11"/>
    </location>
</feature>
<dbReference type="PRINTS" id="PR01218">
    <property type="entry name" value="PSTLEXTENSIN"/>
</dbReference>
<feature type="region of interest" description="Disordered" evidence="1">
    <location>
        <begin position="1"/>
        <end position="53"/>
    </location>
</feature>
<dbReference type="Gramene" id="PNW69965">
    <property type="protein sequence ID" value="PNW69965"/>
    <property type="gene ID" value="CHLRE_17g699975v5"/>
</dbReference>
<dbReference type="RefSeq" id="XP_042914357.1">
    <property type="nucleotide sequence ID" value="XM_043071898.1"/>
</dbReference>
<dbReference type="InParanoid" id="A0A2K3CNW0"/>
<sequence length="389" mass="42405">MAPMPSAPPVPEAQRPDLLSTATFQAPQPPQLPPPPQPPPPQPPPPPRLLGFSDHLYDSLLRPAVEAAEAQWVAGGDRSLFRRHRGLQLEARRQQRHQQLRARQQAQQGQQAQGLGQEHGLQQQPTRQAGQPGQPGQEGGTRTAGASWHQHPHQYPHPHLHSDQQRHQVSGGGLLPPYPPPPQPPPPPLLRDWQQQQQHHHHHHVPTEIPTATARPPTLPVSGFHAFGAAPAAPPHTLAGGGLPARAAAAGPHLPQVLAPWHPTASTATTDDSSPSHQHDDHNYTPQLHPHKHQHQRHQHQHSQQQQPEGGEMLEKLRLVLSYEYDMPLEDVRPDLDLGQLRRPAAAAGVAGAVVVGDGAHDDDDQSGQQAVVDCVERSFEMFLQLGGG</sequence>
<feature type="compositionally biased region" description="Pro residues" evidence="1">
    <location>
        <begin position="176"/>
        <end position="189"/>
    </location>
</feature>
<feature type="compositionally biased region" description="Low complexity" evidence="1">
    <location>
        <begin position="263"/>
        <end position="276"/>
    </location>
</feature>
<dbReference type="KEGG" id="cre:CHLRE_17g699975v5"/>
<dbReference type="InterPro" id="IPR003882">
    <property type="entry name" value="Pistil_extensin"/>
</dbReference>
<feature type="compositionally biased region" description="Basic residues" evidence="1">
    <location>
        <begin position="289"/>
        <end position="301"/>
    </location>
</feature>
<reference evidence="2 3" key="1">
    <citation type="journal article" date="2007" name="Science">
        <title>The Chlamydomonas genome reveals the evolution of key animal and plant functions.</title>
        <authorList>
            <person name="Merchant S.S."/>
            <person name="Prochnik S.E."/>
            <person name="Vallon O."/>
            <person name="Harris E.H."/>
            <person name="Karpowicz S.J."/>
            <person name="Witman G.B."/>
            <person name="Terry A."/>
            <person name="Salamov A."/>
            <person name="Fritz-Laylin L.K."/>
            <person name="Marechal-Drouard L."/>
            <person name="Marshall W.F."/>
            <person name="Qu L.H."/>
            <person name="Nelson D.R."/>
            <person name="Sanderfoot A.A."/>
            <person name="Spalding M.H."/>
            <person name="Kapitonov V.V."/>
            <person name="Ren Q."/>
            <person name="Ferris P."/>
            <person name="Lindquist E."/>
            <person name="Shapiro H."/>
            <person name="Lucas S.M."/>
            <person name="Grimwood J."/>
            <person name="Schmutz J."/>
            <person name="Cardol P."/>
            <person name="Cerutti H."/>
            <person name="Chanfreau G."/>
            <person name="Chen C.L."/>
            <person name="Cognat V."/>
            <person name="Croft M.T."/>
            <person name="Dent R."/>
            <person name="Dutcher S."/>
            <person name="Fernandez E."/>
            <person name="Fukuzawa H."/>
            <person name="Gonzalez-Ballester D."/>
            <person name="Gonzalez-Halphen D."/>
            <person name="Hallmann A."/>
            <person name="Hanikenne M."/>
            <person name="Hippler M."/>
            <person name="Inwood W."/>
            <person name="Jabbari K."/>
            <person name="Kalanon M."/>
            <person name="Kuras R."/>
            <person name="Lefebvre P.A."/>
            <person name="Lemaire S.D."/>
            <person name="Lobanov A.V."/>
            <person name="Lohr M."/>
            <person name="Manuell A."/>
            <person name="Meier I."/>
            <person name="Mets L."/>
            <person name="Mittag M."/>
            <person name="Mittelmeier T."/>
            <person name="Moroney J.V."/>
            <person name="Moseley J."/>
            <person name="Napoli C."/>
            <person name="Nedelcu A.M."/>
            <person name="Niyogi K."/>
            <person name="Novoselov S.V."/>
            <person name="Paulsen I.T."/>
            <person name="Pazour G."/>
            <person name="Purton S."/>
            <person name="Ral J.P."/>
            <person name="Riano-Pachon D.M."/>
            <person name="Riekhof W."/>
            <person name="Rymarquis L."/>
            <person name="Schroda M."/>
            <person name="Stern D."/>
            <person name="Umen J."/>
            <person name="Willows R."/>
            <person name="Wilson N."/>
            <person name="Zimmer S.L."/>
            <person name="Allmer J."/>
            <person name="Balk J."/>
            <person name="Bisova K."/>
            <person name="Chen C.J."/>
            <person name="Elias M."/>
            <person name="Gendler K."/>
            <person name="Hauser C."/>
            <person name="Lamb M.R."/>
            <person name="Ledford H."/>
            <person name="Long J.C."/>
            <person name="Minagawa J."/>
            <person name="Page M.D."/>
            <person name="Pan J."/>
            <person name="Pootakham W."/>
            <person name="Roje S."/>
            <person name="Rose A."/>
            <person name="Stahlberg E."/>
            <person name="Terauchi A.M."/>
            <person name="Yang P."/>
            <person name="Ball S."/>
            <person name="Bowler C."/>
            <person name="Dieckmann C.L."/>
            <person name="Gladyshev V.N."/>
            <person name="Green P."/>
            <person name="Jorgensen R."/>
            <person name="Mayfield S."/>
            <person name="Mueller-Roeber B."/>
            <person name="Rajamani S."/>
            <person name="Sayre R.T."/>
            <person name="Brokstein P."/>
            <person name="Dubchak I."/>
            <person name="Goodstein D."/>
            <person name="Hornick L."/>
            <person name="Huang Y.W."/>
            <person name="Jhaveri J."/>
            <person name="Luo Y."/>
            <person name="Martinez D."/>
            <person name="Ngau W.C."/>
            <person name="Otillar B."/>
            <person name="Poliakov A."/>
            <person name="Porter A."/>
            <person name="Szajkowski L."/>
            <person name="Werner G."/>
            <person name="Zhou K."/>
            <person name="Grigoriev I.V."/>
            <person name="Rokhsar D.S."/>
            <person name="Grossman A.R."/>
        </authorList>
    </citation>
    <scope>NUCLEOTIDE SEQUENCE [LARGE SCALE GENOMIC DNA]</scope>
    <source>
        <strain evidence="3">CC-503</strain>
    </source>
</reference>
<evidence type="ECO:0000313" key="2">
    <source>
        <dbReference type="EMBL" id="PNW69965.1"/>
    </source>
</evidence>
<feature type="compositionally biased region" description="Low complexity" evidence="1">
    <location>
        <begin position="101"/>
        <end position="135"/>
    </location>
</feature>
<keyword evidence="3" id="KW-1185">Reference proteome</keyword>
<feature type="region of interest" description="Disordered" evidence="1">
    <location>
        <begin position="257"/>
        <end position="310"/>
    </location>
</feature>